<feature type="transmembrane region" description="Helical" evidence="1">
    <location>
        <begin position="142"/>
        <end position="165"/>
    </location>
</feature>
<feature type="domain" description="DUF2062" evidence="2">
    <location>
        <begin position="27"/>
        <end position="173"/>
    </location>
</feature>
<keyword evidence="1" id="KW-0812">Transmembrane</keyword>
<evidence type="ECO:0000313" key="3">
    <source>
        <dbReference type="EMBL" id="MBP1850835.1"/>
    </source>
</evidence>
<evidence type="ECO:0000313" key="4">
    <source>
        <dbReference type="Proteomes" id="UP000759443"/>
    </source>
</evidence>
<sequence length="194" mass="21597">MLFRRRKPAGWKEKLSGLVWPRKGFIRPFQYFRMRILRLTASPHSIAAGVAAGVMASWTPFMGFHFILSFAIAFVLAGNMVAAALGTAFGNPLTFPFIWTATWQIGKRMLGEPPHAGRHINLRQLFEHADLSQIWNPVLKPMVIGAIPPALITGATVYIVLYFVVRGYQARRRVKLAARSRARLKAAITGPASV</sequence>
<dbReference type="PANTHER" id="PTHR40547">
    <property type="entry name" value="SLL0298 PROTEIN"/>
    <property type="match status" value="1"/>
</dbReference>
<protein>
    <submittedName>
        <fullName evidence="3">Uncharacterized protein (DUF2062 family)</fullName>
    </submittedName>
</protein>
<feature type="transmembrane region" description="Helical" evidence="1">
    <location>
        <begin position="64"/>
        <end position="82"/>
    </location>
</feature>
<keyword evidence="1" id="KW-0472">Membrane</keyword>
<gene>
    <name evidence="3" type="ORF">J2Z17_002272</name>
</gene>
<name>A0ABS4DYT0_9HYPH</name>
<proteinExistence type="predicted"/>
<organism evidence="3 4">
    <name type="scientific">Rhizobium halophytocola</name>
    <dbReference type="NCBI Taxonomy" id="735519"/>
    <lineage>
        <taxon>Bacteria</taxon>
        <taxon>Pseudomonadati</taxon>
        <taxon>Pseudomonadota</taxon>
        <taxon>Alphaproteobacteria</taxon>
        <taxon>Hyphomicrobiales</taxon>
        <taxon>Rhizobiaceae</taxon>
        <taxon>Rhizobium/Agrobacterium group</taxon>
        <taxon>Rhizobium</taxon>
    </lineage>
</organism>
<evidence type="ECO:0000259" key="2">
    <source>
        <dbReference type="Pfam" id="PF09835"/>
    </source>
</evidence>
<reference evidence="3 4" key="1">
    <citation type="submission" date="2021-03" db="EMBL/GenBank/DDBJ databases">
        <title>Genomic Encyclopedia of Type Strains, Phase IV (KMG-IV): sequencing the most valuable type-strain genomes for metagenomic binning, comparative biology and taxonomic classification.</title>
        <authorList>
            <person name="Goeker M."/>
        </authorList>
    </citation>
    <scope>NUCLEOTIDE SEQUENCE [LARGE SCALE GENOMIC DNA]</scope>
    <source>
        <strain evidence="3 4">DSM 21600</strain>
    </source>
</reference>
<keyword evidence="1" id="KW-1133">Transmembrane helix</keyword>
<dbReference type="Proteomes" id="UP000759443">
    <property type="component" value="Unassembled WGS sequence"/>
</dbReference>
<dbReference type="EMBL" id="JAGGJU010000005">
    <property type="protein sequence ID" value="MBP1850835.1"/>
    <property type="molecule type" value="Genomic_DNA"/>
</dbReference>
<accession>A0ABS4DYT0</accession>
<evidence type="ECO:0000256" key="1">
    <source>
        <dbReference type="SAM" id="Phobius"/>
    </source>
</evidence>
<keyword evidence="4" id="KW-1185">Reference proteome</keyword>
<dbReference type="PANTHER" id="PTHR40547:SF1">
    <property type="entry name" value="SLL0298 PROTEIN"/>
    <property type="match status" value="1"/>
</dbReference>
<comment type="caution">
    <text evidence="3">The sequence shown here is derived from an EMBL/GenBank/DDBJ whole genome shotgun (WGS) entry which is preliminary data.</text>
</comment>
<dbReference type="Pfam" id="PF09835">
    <property type="entry name" value="DUF2062"/>
    <property type="match status" value="1"/>
</dbReference>
<dbReference type="InterPro" id="IPR018639">
    <property type="entry name" value="DUF2062"/>
</dbReference>
<dbReference type="RefSeq" id="WP_209944946.1">
    <property type="nucleotide sequence ID" value="NZ_JAGGJU010000005.1"/>
</dbReference>